<dbReference type="PANTHER" id="PTHR21243">
    <property type="entry name" value="PROTEIN SCAI"/>
    <property type="match status" value="1"/>
</dbReference>
<dbReference type="OrthoDB" id="525027at2759"/>
<organism evidence="1 2">
    <name type="scientific">Ophiophagus hannah</name>
    <name type="common">King cobra</name>
    <name type="synonym">Naja hannah</name>
    <dbReference type="NCBI Taxonomy" id="8665"/>
    <lineage>
        <taxon>Eukaryota</taxon>
        <taxon>Metazoa</taxon>
        <taxon>Chordata</taxon>
        <taxon>Craniata</taxon>
        <taxon>Vertebrata</taxon>
        <taxon>Euteleostomi</taxon>
        <taxon>Lepidosauria</taxon>
        <taxon>Squamata</taxon>
        <taxon>Bifurcata</taxon>
        <taxon>Unidentata</taxon>
        <taxon>Episquamata</taxon>
        <taxon>Toxicofera</taxon>
        <taxon>Serpentes</taxon>
        <taxon>Colubroidea</taxon>
        <taxon>Elapidae</taxon>
        <taxon>Elapinae</taxon>
        <taxon>Ophiophagus</taxon>
    </lineage>
</organism>
<proteinExistence type="predicted"/>
<dbReference type="Pfam" id="PF12070">
    <property type="entry name" value="SCAI"/>
    <property type="match status" value="1"/>
</dbReference>
<protein>
    <submittedName>
        <fullName evidence="1">Protein SCAI</fullName>
    </submittedName>
</protein>
<dbReference type="EMBL" id="AZIM01005296">
    <property type="protein sequence ID" value="ETE59714.1"/>
    <property type="molecule type" value="Genomic_DNA"/>
</dbReference>
<dbReference type="GO" id="GO:0003714">
    <property type="term" value="F:transcription corepressor activity"/>
    <property type="evidence" value="ECO:0007669"/>
    <property type="project" value="InterPro"/>
</dbReference>
<comment type="caution">
    <text evidence="1">The sequence shown here is derived from an EMBL/GenBank/DDBJ whole genome shotgun (WGS) entry which is preliminary data.</text>
</comment>
<evidence type="ECO:0000313" key="1">
    <source>
        <dbReference type="EMBL" id="ETE59714.1"/>
    </source>
</evidence>
<dbReference type="InterPro" id="IPR022709">
    <property type="entry name" value="SCAI"/>
</dbReference>
<sequence>MRIAAQGHPKLSLPSLNTQILEKFLLTLVSASVDHDLDRTSQQALVCPYDFGGVLTNSNRDIINGDGIHKRNQLYKEMHCLHPGDLYPFTRKPLFVIVDSSNSVAYKVSLFKSY</sequence>
<dbReference type="Proteomes" id="UP000018936">
    <property type="component" value="Unassembled WGS sequence"/>
</dbReference>
<evidence type="ECO:0000313" key="2">
    <source>
        <dbReference type="Proteomes" id="UP000018936"/>
    </source>
</evidence>
<name>V8NBQ7_OPHHA</name>
<feature type="non-terminal residue" evidence="1">
    <location>
        <position position="1"/>
    </location>
</feature>
<keyword evidence="2" id="KW-1185">Reference proteome</keyword>
<reference evidence="1 2" key="1">
    <citation type="journal article" date="2013" name="Proc. Natl. Acad. Sci. U.S.A.">
        <title>The king cobra genome reveals dynamic gene evolution and adaptation in the snake venom system.</title>
        <authorList>
            <person name="Vonk F.J."/>
            <person name="Casewell N.R."/>
            <person name="Henkel C.V."/>
            <person name="Heimberg A.M."/>
            <person name="Jansen H.J."/>
            <person name="McCleary R.J."/>
            <person name="Kerkkamp H.M."/>
            <person name="Vos R.A."/>
            <person name="Guerreiro I."/>
            <person name="Calvete J.J."/>
            <person name="Wuster W."/>
            <person name="Woods A.E."/>
            <person name="Logan J.M."/>
            <person name="Harrison R.A."/>
            <person name="Castoe T.A."/>
            <person name="de Koning A.P."/>
            <person name="Pollock D.D."/>
            <person name="Yandell M."/>
            <person name="Calderon D."/>
            <person name="Renjifo C."/>
            <person name="Currier R.B."/>
            <person name="Salgado D."/>
            <person name="Pla D."/>
            <person name="Sanz L."/>
            <person name="Hyder A.S."/>
            <person name="Ribeiro J.M."/>
            <person name="Arntzen J.W."/>
            <person name="van den Thillart G.E."/>
            <person name="Boetzer M."/>
            <person name="Pirovano W."/>
            <person name="Dirks R.P."/>
            <person name="Spaink H.P."/>
            <person name="Duboule D."/>
            <person name="McGlinn E."/>
            <person name="Kini R.M."/>
            <person name="Richardson M.K."/>
        </authorList>
    </citation>
    <scope>NUCLEOTIDE SEQUENCE</scope>
    <source>
        <tissue evidence="1">Blood</tissue>
    </source>
</reference>
<accession>V8NBQ7</accession>
<dbReference type="AlphaFoldDB" id="V8NBQ7"/>
<dbReference type="GO" id="GO:0006351">
    <property type="term" value="P:DNA-templated transcription"/>
    <property type="evidence" value="ECO:0007669"/>
    <property type="project" value="InterPro"/>
</dbReference>
<gene>
    <name evidence="1" type="primary">SCAI</name>
    <name evidence="1" type="ORF">L345_14553</name>
</gene>